<comment type="caution">
    <text evidence="2">The sequence shown here is derived from an EMBL/GenBank/DDBJ whole genome shotgun (WGS) entry which is preliminary data.</text>
</comment>
<dbReference type="GO" id="GO:0016757">
    <property type="term" value="F:glycosyltransferase activity"/>
    <property type="evidence" value="ECO:0007669"/>
    <property type="project" value="UniProtKB-KW"/>
</dbReference>
<keyword evidence="2" id="KW-0328">Glycosyltransferase</keyword>
<dbReference type="Gene3D" id="3.40.50.2000">
    <property type="entry name" value="Glycogen Phosphorylase B"/>
    <property type="match status" value="2"/>
</dbReference>
<gene>
    <name evidence="2" type="ORF">B1A_21773</name>
</gene>
<accession>T0ZD90</accession>
<evidence type="ECO:0000313" key="2">
    <source>
        <dbReference type="EMBL" id="EQD26769.1"/>
    </source>
</evidence>
<reference evidence="2" key="2">
    <citation type="journal article" date="2014" name="ISME J.">
        <title>Microbial stratification in low pH oxic and suboxic macroscopic growths along an acid mine drainage.</title>
        <authorList>
            <person name="Mendez-Garcia C."/>
            <person name="Mesa V."/>
            <person name="Sprenger R.R."/>
            <person name="Richter M."/>
            <person name="Diez M.S."/>
            <person name="Solano J."/>
            <person name="Bargiela R."/>
            <person name="Golyshina O.V."/>
            <person name="Manteca A."/>
            <person name="Ramos J.L."/>
            <person name="Gallego J.R."/>
            <person name="Llorente I."/>
            <person name="Martins Dos Santos V.A."/>
            <person name="Jensen O.N."/>
            <person name="Pelaez A.I."/>
            <person name="Sanchez J."/>
            <person name="Ferrer M."/>
        </authorList>
    </citation>
    <scope>NUCLEOTIDE SEQUENCE</scope>
</reference>
<protein>
    <submittedName>
        <fullName evidence="2">UDP-D-galactose:(Glucosyl)lipopolysaccharide-1, 6-D-galactosyltransferase</fullName>
    </submittedName>
</protein>
<organism evidence="2">
    <name type="scientific">mine drainage metagenome</name>
    <dbReference type="NCBI Taxonomy" id="410659"/>
    <lineage>
        <taxon>unclassified sequences</taxon>
        <taxon>metagenomes</taxon>
        <taxon>ecological metagenomes</taxon>
    </lineage>
</organism>
<reference evidence="2" key="1">
    <citation type="submission" date="2013-08" db="EMBL/GenBank/DDBJ databases">
        <authorList>
            <person name="Mendez C."/>
            <person name="Richter M."/>
            <person name="Ferrer M."/>
            <person name="Sanchez J."/>
        </authorList>
    </citation>
    <scope>NUCLEOTIDE SEQUENCE</scope>
</reference>
<feature type="domain" description="Glycosyltransferase subfamily 4-like N-terminal" evidence="1">
    <location>
        <begin position="14"/>
        <end position="167"/>
    </location>
</feature>
<dbReference type="AlphaFoldDB" id="T0ZD90"/>
<dbReference type="InterPro" id="IPR028098">
    <property type="entry name" value="Glyco_trans_4-like_N"/>
</dbReference>
<name>T0ZD90_9ZZZZ</name>
<dbReference type="SUPFAM" id="SSF53756">
    <property type="entry name" value="UDP-Glycosyltransferase/glycogen phosphorylase"/>
    <property type="match status" value="1"/>
</dbReference>
<proteinExistence type="predicted"/>
<evidence type="ECO:0000259" key="1">
    <source>
        <dbReference type="Pfam" id="PF13439"/>
    </source>
</evidence>
<dbReference type="Pfam" id="PF13439">
    <property type="entry name" value="Glyco_transf_4"/>
    <property type="match status" value="1"/>
</dbReference>
<feature type="non-terminal residue" evidence="2">
    <location>
        <position position="225"/>
    </location>
</feature>
<dbReference type="EMBL" id="AUZX01016094">
    <property type="protein sequence ID" value="EQD26769.1"/>
    <property type="molecule type" value="Genomic_DNA"/>
</dbReference>
<sequence>MHWVIILDNLGGRGGVESVVRLVSEEIARSKDSVSVYLPGPSEDSDWERDLPEVVYYDPVLHAGRFMGLQSTWRRVLGLRRQMELRRPADVVVAGHVPRTALYARMAIGYGKTPIVSWLHNPPEAFHEPEHIQYADLHWAIAAGIAAKVQAIVRGARRVVQVGNPIRLDVAEVAQPGDKEPARFLYVGRLENAQKRVDVCIRGLALLDRPWTLDVYGDGPDAPGL</sequence>
<keyword evidence="2" id="KW-0808">Transferase</keyword>